<dbReference type="GO" id="GO:0016740">
    <property type="term" value="F:transferase activity"/>
    <property type="evidence" value="ECO:0007669"/>
    <property type="project" value="UniProtKB-KW"/>
</dbReference>
<gene>
    <name evidence="1" type="ORF">HOQ43_19030</name>
</gene>
<feature type="non-terminal residue" evidence="1">
    <location>
        <position position="1"/>
    </location>
</feature>
<dbReference type="Proteomes" id="UP000574690">
    <property type="component" value="Unassembled WGS sequence"/>
</dbReference>
<sequence length="89" mass="10407">NLGAYRGDRHFALVQTRFDREWFVQSPDPDPVETAAAHRLDQILAERLPADVLRRYWAQWLLHHLDRALRTAPPETVEWHLALAESRLG</sequence>
<organism evidence="1 2">
    <name type="scientific">Glycomyces artemisiae</name>
    <dbReference type="NCBI Taxonomy" id="1076443"/>
    <lineage>
        <taxon>Bacteria</taxon>
        <taxon>Bacillati</taxon>
        <taxon>Actinomycetota</taxon>
        <taxon>Actinomycetes</taxon>
        <taxon>Glycomycetales</taxon>
        <taxon>Glycomycetaceae</taxon>
        <taxon>Glycomyces</taxon>
    </lineage>
</organism>
<dbReference type="AlphaFoldDB" id="A0A850CFA9"/>
<reference evidence="1 2" key="1">
    <citation type="submission" date="2020-05" db="EMBL/GenBank/DDBJ databases">
        <title>DNA-SIP metagenomic assembled genomes.</title>
        <authorList>
            <person name="Yu J."/>
        </authorList>
    </citation>
    <scope>NUCLEOTIDE SEQUENCE [LARGE SCALE GENOMIC DNA]</scope>
    <source>
        <strain evidence="1">Bin5.27</strain>
    </source>
</reference>
<evidence type="ECO:0000313" key="1">
    <source>
        <dbReference type="EMBL" id="NUQ90541.1"/>
    </source>
</evidence>
<keyword evidence="1" id="KW-0808">Transferase</keyword>
<protein>
    <submittedName>
        <fullName evidence="1">Aminoglycoside phosphotransferase family protein</fullName>
    </submittedName>
</protein>
<evidence type="ECO:0000313" key="2">
    <source>
        <dbReference type="Proteomes" id="UP000574690"/>
    </source>
</evidence>
<dbReference type="EMBL" id="JABFXE010000796">
    <property type="protein sequence ID" value="NUQ90541.1"/>
    <property type="molecule type" value="Genomic_DNA"/>
</dbReference>
<proteinExistence type="predicted"/>
<comment type="caution">
    <text evidence="1">The sequence shown here is derived from an EMBL/GenBank/DDBJ whole genome shotgun (WGS) entry which is preliminary data.</text>
</comment>
<accession>A0A850CFA9</accession>
<name>A0A850CFA9_9ACTN</name>